<dbReference type="Proteomes" id="UP001359485">
    <property type="component" value="Unassembled WGS sequence"/>
</dbReference>
<gene>
    <name evidence="2" type="ORF">RUM44_013672</name>
</gene>
<dbReference type="EMBL" id="JAWJWF010000001">
    <property type="protein sequence ID" value="KAK6641952.1"/>
    <property type="molecule type" value="Genomic_DNA"/>
</dbReference>
<reference evidence="2 3" key="1">
    <citation type="submission" date="2023-09" db="EMBL/GenBank/DDBJ databases">
        <title>Genomes of two closely related lineages of the louse Polyplax serrata with different host specificities.</title>
        <authorList>
            <person name="Martinu J."/>
            <person name="Tarabai H."/>
            <person name="Stefka J."/>
            <person name="Hypsa V."/>
        </authorList>
    </citation>
    <scope>NUCLEOTIDE SEQUENCE [LARGE SCALE GENOMIC DNA]</scope>
    <source>
        <strain evidence="2">98ZLc_SE</strain>
    </source>
</reference>
<comment type="caution">
    <text evidence="2">The sequence shown here is derived from an EMBL/GenBank/DDBJ whole genome shotgun (WGS) entry which is preliminary data.</text>
</comment>
<feature type="region of interest" description="Disordered" evidence="1">
    <location>
        <begin position="68"/>
        <end position="117"/>
    </location>
</feature>
<sequence>MSERILKGSVSLKEFRLSNRPSNPRNRKTERPERDFWIDPWRDTWLRQVSENAEVDRYIGGKPLVQTEQSSIKGEFEGSPLQSRHGPMNAIKSSPLRAKKSGQTGTEEEPTDGRPCV</sequence>
<organism evidence="2 3">
    <name type="scientific">Polyplax serrata</name>
    <name type="common">Common mouse louse</name>
    <dbReference type="NCBI Taxonomy" id="468196"/>
    <lineage>
        <taxon>Eukaryota</taxon>
        <taxon>Metazoa</taxon>
        <taxon>Ecdysozoa</taxon>
        <taxon>Arthropoda</taxon>
        <taxon>Hexapoda</taxon>
        <taxon>Insecta</taxon>
        <taxon>Pterygota</taxon>
        <taxon>Neoptera</taxon>
        <taxon>Paraneoptera</taxon>
        <taxon>Psocodea</taxon>
        <taxon>Troctomorpha</taxon>
        <taxon>Phthiraptera</taxon>
        <taxon>Anoplura</taxon>
        <taxon>Polyplacidae</taxon>
        <taxon>Polyplax</taxon>
    </lineage>
</organism>
<evidence type="ECO:0000256" key="1">
    <source>
        <dbReference type="SAM" id="MobiDB-lite"/>
    </source>
</evidence>
<proteinExistence type="predicted"/>
<name>A0ABR1BIX7_POLSC</name>
<keyword evidence="3" id="KW-1185">Reference proteome</keyword>
<evidence type="ECO:0000313" key="3">
    <source>
        <dbReference type="Proteomes" id="UP001359485"/>
    </source>
</evidence>
<accession>A0ABR1BIX7</accession>
<protein>
    <submittedName>
        <fullName evidence="2">Uncharacterized protein</fullName>
    </submittedName>
</protein>
<evidence type="ECO:0000313" key="2">
    <source>
        <dbReference type="EMBL" id="KAK6641952.1"/>
    </source>
</evidence>